<dbReference type="CDD" id="cd06558">
    <property type="entry name" value="crotonase-like"/>
    <property type="match status" value="1"/>
</dbReference>
<gene>
    <name evidence="3" type="ORF">RHAB21_03108</name>
</gene>
<evidence type="ECO:0000256" key="2">
    <source>
        <dbReference type="ARBA" id="ARBA00023239"/>
    </source>
</evidence>
<dbReference type="InterPro" id="IPR014748">
    <property type="entry name" value="Enoyl-CoA_hydra_C"/>
</dbReference>
<accession>A0ABN7JPC5</accession>
<dbReference type="InterPro" id="IPR029045">
    <property type="entry name" value="ClpP/crotonase-like_dom_sf"/>
</dbReference>
<reference evidence="3 4" key="1">
    <citation type="submission" date="2020-11" db="EMBL/GenBank/DDBJ databases">
        <authorList>
            <person name="Lassalle F."/>
        </authorList>
    </citation>
    <scope>NUCLEOTIDE SEQUENCE [LARGE SCALE GENOMIC DNA]</scope>
    <source>
        <strain evidence="3 4">AB21</strain>
    </source>
</reference>
<dbReference type="EMBL" id="CABFWE030000005">
    <property type="protein sequence ID" value="CAD7040927.1"/>
    <property type="molecule type" value="Genomic_DNA"/>
</dbReference>
<sequence length="270" mass="28947">MNTNADAKILPVATFITTDVKNGIATIKLNRPDVRNAINDEMRAELIAAFEWADKSREVRGVILTGEGKGFCSGGDIGGMRGRLEAPAGEVAFNGWLRQKQTHKGISVIRNMTKPVIAAVNGAAFGLGLDMALACDFIIAASGAKLSMSFIKRGLVSDGGGMYFLPRRVGLVKAKELILTGRVVEAEEALQIGMVDRISSAEELLNDAQAWAEELCQGAPAAIALTKAILDQSMESTADEIFTLGREAQAICYTTSEHRASVEDFLNKTR</sequence>
<organism evidence="3 4">
    <name type="scientific">Pseudorhizobium halotolerans</name>
    <dbReference type="NCBI Taxonomy" id="1233081"/>
    <lineage>
        <taxon>Bacteria</taxon>
        <taxon>Pseudomonadati</taxon>
        <taxon>Pseudomonadota</taxon>
        <taxon>Alphaproteobacteria</taxon>
        <taxon>Hyphomicrobiales</taxon>
        <taxon>Rhizobiaceae</taxon>
        <taxon>Rhizobium/Agrobacterium group</taxon>
        <taxon>Pseudorhizobium</taxon>
    </lineage>
</organism>
<protein>
    <submittedName>
        <fullName evidence="3">Enoyl-CoA hydratase/isomerase family protein</fullName>
    </submittedName>
</protein>
<dbReference type="Gene3D" id="1.10.12.10">
    <property type="entry name" value="Lyase 2-enoyl-coa Hydratase, Chain A, domain 2"/>
    <property type="match status" value="1"/>
</dbReference>
<dbReference type="PANTHER" id="PTHR11941">
    <property type="entry name" value="ENOYL-COA HYDRATASE-RELATED"/>
    <property type="match status" value="1"/>
</dbReference>
<dbReference type="Proteomes" id="UP000601041">
    <property type="component" value="Unassembled WGS sequence"/>
</dbReference>
<dbReference type="PANTHER" id="PTHR11941:SF54">
    <property type="entry name" value="ENOYL-COA HYDRATASE, MITOCHONDRIAL"/>
    <property type="match status" value="1"/>
</dbReference>
<keyword evidence="2" id="KW-0456">Lyase</keyword>
<dbReference type="InterPro" id="IPR001753">
    <property type="entry name" value="Enoyl-CoA_hydra/iso"/>
</dbReference>
<comment type="caution">
    <text evidence="3">The sequence shown here is derived from an EMBL/GenBank/DDBJ whole genome shotgun (WGS) entry which is preliminary data.</text>
</comment>
<dbReference type="RefSeq" id="WP_142588245.1">
    <property type="nucleotide sequence ID" value="NZ_CABFWE030000005.1"/>
</dbReference>
<evidence type="ECO:0000313" key="3">
    <source>
        <dbReference type="EMBL" id="CAD7040927.1"/>
    </source>
</evidence>
<dbReference type="SUPFAM" id="SSF52096">
    <property type="entry name" value="ClpP/crotonase"/>
    <property type="match status" value="1"/>
</dbReference>
<name>A0ABN7JPC5_9HYPH</name>
<evidence type="ECO:0000256" key="1">
    <source>
        <dbReference type="ARBA" id="ARBA00005254"/>
    </source>
</evidence>
<proteinExistence type="inferred from homology"/>
<dbReference type="Gene3D" id="3.90.226.10">
    <property type="entry name" value="2-enoyl-CoA Hydratase, Chain A, domain 1"/>
    <property type="match status" value="1"/>
</dbReference>
<dbReference type="Pfam" id="PF00378">
    <property type="entry name" value="ECH_1"/>
    <property type="match status" value="1"/>
</dbReference>
<keyword evidence="4" id="KW-1185">Reference proteome</keyword>
<comment type="similarity">
    <text evidence="1">Belongs to the enoyl-CoA hydratase/isomerase family.</text>
</comment>
<evidence type="ECO:0000313" key="4">
    <source>
        <dbReference type="Proteomes" id="UP000601041"/>
    </source>
</evidence>